<dbReference type="InterPro" id="IPR043129">
    <property type="entry name" value="ATPase_NBD"/>
</dbReference>
<dbReference type="SUPFAM" id="SSF53067">
    <property type="entry name" value="Actin-like ATPase domain"/>
    <property type="match status" value="1"/>
</dbReference>
<evidence type="ECO:0000259" key="1">
    <source>
        <dbReference type="Pfam" id="PF00814"/>
    </source>
</evidence>
<dbReference type="InterPro" id="IPR000905">
    <property type="entry name" value="Gcp-like_dom"/>
</dbReference>
<name>A0A450SU50_9GAMM</name>
<dbReference type="Pfam" id="PF00814">
    <property type="entry name" value="TsaD"/>
    <property type="match status" value="1"/>
</dbReference>
<keyword evidence="2" id="KW-0378">Hydrolase</keyword>
<feature type="domain" description="Gcp-like" evidence="1">
    <location>
        <begin position="37"/>
        <end position="125"/>
    </location>
</feature>
<dbReference type="EMBL" id="CAADEY010000060">
    <property type="protein sequence ID" value="VFJ57492.1"/>
    <property type="molecule type" value="Genomic_DNA"/>
</dbReference>
<keyword evidence="2" id="KW-0645">Protease</keyword>
<dbReference type="AlphaFoldDB" id="A0A450SU50"/>
<protein>
    <submittedName>
        <fullName evidence="2">Glycoprotease family protein</fullName>
    </submittedName>
</protein>
<dbReference type="GO" id="GO:0008233">
    <property type="term" value="F:peptidase activity"/>
    <property type="evidence" value="ECO:0007669"/>
    <property type="project" value="UniProtKB-KW"/>
</dbReference>
<accession>A0A450SU50</accession>
<reference evidence="2" key="1">
    <citation type="submission" date="2019-02" db="EMBL/GenBank/DDBJ databases">
        <authorList>
            <person name="Gruber-Vodicka R. H."/>
            <person name="Seah K. B. B."/>
        </authorList>
    </citation>
    <scope>NUCLEOTIDE SEQUENCE</scope>
    <source>
        <strain evidence="2">BECK_DK161</strain>
    </source>
</reference>
<dbReference type="GO" id="GO:0006508">
    <property type="term" value="P:proteolysis"/>
    <property type="evidence" value="ECO:0007669"/>
    <property type="project" value="UniProtKB-KW"/>
</dbReference>
<evidence type="ECO:0000313" key="2">
    <source>
        <dbReference type="EMBL" id="VFJ57492.1"/>
    </source>
</evidence>
<proteinExistence type="predicted"/>
<gene>
    <name evidence="2" type="ORF">BECKDK2373C_GA0170839_10604</name>
</gene>
<dbReference type="Gene3D" id="3.30.420.40">
    <property type="match status" value="1"/>
</dbReference>
<organism evidence="2">
    <name type="scientific">Candidatus Kentrum sp. DK</name>
    <dbReference type="NCBI Taxonomy" id="2126562"/>
    <lineage>
        <taxon>Bacteria</taxon>
        <taxon>Pseudomonadati</taxon>
        <taxon>Pseudomonadota</taxon>
        <taxon>Gammaproteobacteria</taxon>
        <taxon>Candidatus Kentrum</taxon>
    </lineage>
</organism>
<sequence length="219" mass="22713">MTLLLALETSWNRPRVILGDGANQLFDSHPDPTEARSRQLSDQVAEGLGALGAGAADIGAITINVGPGGLSAIRAGVAFANALAFSGSIPIYPFNHFEIIARQALDAGDLPTVCAVPAAGEEAYLGLVRGGRVEFVGFGPLPALVEALGAGREKIAVAGRLRPRLLSLLHPAKVTDTLIESPDGGVLFEMGLAAWRQAEGGRERVSPLTEESALFQGAL</sequence>